<organism evidence="1 2">
    <name type="scientific">Mycolicibacterium helvum</name>
    <dbReference type="NCBI Taxonomy" id="1534349"/>
    <lineage>
        <taxon>Bacteria</taxon>
        <taxon>Bacillati</taxon>
        <taxon>Actinomycetota</taxon>
        <taxon>Actinomycetes</taxon>
        <taxon>Mycobacteriales</taxon>
        <taxon>Mycobacteriaceae</taxon>
        <taxon>Mycolicibacterium</taxon>
    </lineage>
</organism>
<gene>
    <name evidence="1" type="ORF">MHEL_31520</name>
</gene>
<accession>A0A7I7T8W9</accession>
<dbReference type="AlphaFoldDB" id="A0A7I7T8W9"/>
<evidence type="ECO:0000313" key="1">
    <source>
        <dbReference type="EMBL" id="BBY64909.1"/>
    </source>
</evidence>
<dbReference type="KEGG" id="mhev:MHEL_31520"/>
<sequence length="107" mass="10683">MFVVGGFDEFVDQSGGQDVADPVAALVCGGAQCDEQTGLAGSRVTDQAQELAFGDSVAGGQLVNGRGVNVGVGVEIEFAQPFLAWEACGFDSVQGGSARSGRPAGSA</sequence>
<evidence type="ECO:0000313" key="2">
    <source>
        <dbReference type="Proteomes" id="UP000467148"/>
    </source>
</evidence>
<keyword evidence="2" id="KW-1185">Reference proteome</keyword>
<protein>
    <submittedName>
        <fullName evidence="1">Uncharacterized protein</fullName>
    </submittedName>
</protein>
<dbReference type="EMBL" id="AP022596">
    <property type="protein sequence ID" value="BBY64909.1"/>
    <property type="molecule type" value="Genomic_DNA"/>
</dbReference>
<name>A0A7I7T8W9_9MYCO</name>
<dbReference type="Proteomes" id="UP000467148">
    <property type="component" value="Chromosome"/>
</dbReference>
<proteinExistence type="predicted"/>
<reference evidence="1 2" key="1">
    <citation type="journal article" date="2019" name="Emerg. Microbes Infect.">
        <title>Comprehensive subspecies identification of 175 nontuberculous mycobacteria species based on 7547 genomic profiles.</title>
        <authorList>
            <person name="Matsumoto Y."/>
            <person name="Kinjo T."/>
            <person name="Motooka D."/>
            <person name="Nabeya D."/>
            <person name="Jung N."/>
            <person name="Uechi K."/>
            <person name="Horii T."/>
            <person name="Iida T."/>
            <person name="Fujita J."/>
            <person name="Nakamura S."/>
        </authorList>
    </citation>
    <scope>NUCLEOTIDE SEQUENCE [LARGE SCALE GENOMIC DNA]</scope>
    <source>
        <strain evidence="1 2">JCM 30396</strain>
    </source>
</reference>